<dbReference type="InterPro" id="IPR018211">
    <property type="entry name" value="ADH_Fe_CS"/>
</dbReference>
<dbReference type="FunFam" id="1.20.1090.10:FF:000005">
    <property type="entry name" value="Alcohol dehydrogenase YqhD"/>
    <property type="match status" value="1"/>
</dbReference>
<dbReference type="PANTHER" id="PTHR43633">
    <property type="entry name" value="ALCOHOL DEHYDROGENASE YQHD"/>
    <property type="match status" value="1"/>
</dbReference>
<dbReference type="GO" id="GO:0008106">
    <property type="term" value="F:alcohol dehydrogenase (NADP+) activity"/>
    <property type="evidence" value="ECO:0007669"/>
    <property type="project" value="TreeGrafter"/>
</dbReference>
<dbReference type="InterPro" id="IPR044731">
    <property type="entry name" value="BDH-like"/>
</dbReference>
<reference evidence="6 7" key="1">
    <citation type="submission" date="2015-06" db="EMBL/GenBank/DDBJ databases">
        <title>Draft Whole-Genome Sequence of the Entomopathogenic Bacterium Xenorhabdus khoisanae.</title>
        <authorList>
            <person name="Naidoo S."/>
            <person name="Featherston J."/>
            <person name="Gray V.M."/>
        </authorList>
    </citation>
    <scope>NUCLEOTIDE SEQUENCE [LARGE SCALE GENOMIC DNA]</scope>
    <source>
        <strain evidence="6 7">MCB</strain>
    </source>
</reference>
<evidence type="ECO:0000259" key="4">
    <source>
        <dbReference type="Pfam" id="PF00465"/>
    </source>
</evidence>
<comment type="caution">
    <text evidence="6">The sequence shown here is derived from an EMBL/GenBank/DDBJ whole genome shotgun (WGS) entry which is preliminary data.</text>
</comment>
<comment type="similarity">
    <text evidence="2">Belongs to the iron-containing alcohol dehydrogenase family.</text>
</comment>
<dbReference type="FunFam" id="3.40.50.1970:FF:000003">
    <property type="entry name" value="Alcohol dehydrogenase, iron-containing"/>
    <property type="match status" value="1"/>
</dbReference>
<evidence type="ECO:0000313" key="7">
    <source>
        <dbReference type="Proteomes" id="UP000036277"/>
    </source>
</evidence>
<dbReference type="Pfam" id="PF25137">
    <property type="entry name" value="ADH_Fe_C"/>
    <property type="match status" value="1"/>
</dbReference>
<dbReference type="InterPro" id="IPR056798">
    <property type="entry name" value="ADH_Fe_C"/>
</dbReference>
<dbReference type="EMBL" id="LFCV01000155">
    <property type="protein sequence ID" value="KMJ43667.1"/>
    <property type="molecule type" value="Genomic_DNA"/>
</dbReference>
<feature type="domain" description="Alcohol dehydrogenase iron-type/glycerol dehydrogenase GldA" evidence="4">
    <location>
        <begin position="9"/>
        <end position="176"/>
    </location>
</feature>
<evidence type="ECO:0000313" key="6">
    <source>
        <dbReference type="EMBL" id="KMJ43667.1"/>
    </source>
</evidence>
<accession>A0A0J5FNY2</accession>
<proteinExistence type="inferred from homology"/>
<dbReference type="Gene3D" id="1.20.1090.10">
    <property type="entry name" value="Dehydroquinate synthase-like - alpha domain"/>
    <property type="match status" value="1"/>
</dbReference>
<organism evidence="6 7">
    <name type="scientific">Xenorhabdus khoisanae</name>
    <dbReference type="NCBI Taxonomy" id="880157"/>
    <lineage>
        <taxon>Bacteria</taxon>
        <taxon>Pseudomonadati</taxon>
        <taxon>Pseudomonadota</taxon>
        <taxon>Gammaproteobacteria</taxon>
        <taxon>Enterobacterales</taxon>
        <taxon>Morganellaceae</taxon>
        <taxon>Xenorhabdus</taxon>
    </lineage>
</organism>
<dbReference type="OrthoDB" id="9815791at2"/>
<dbReference type="Gene3D" id="3.40.50.1970">
    <property type="match status" value="1"/>
</dbReference>
<dbReference type="CDD" id="cd08187">
    <property type="entry name" value="BDH"/>
    <property type="match status" value="1"/>
</dbReference>
<dbReference type="RefSeq" id="WP_047964842.1">
    <property type="nucleotide sequence ID" value="NZ_CAWMBG010000155.1"/>
</dbReference>
<feature type="domain" description="Fe-containing alcohol dehydrogenase-like C-terminal" evidence="5">
    <location>
        <begin position="187"/>
        <end position="359"/>
    </location>
</feature>
<name>A0A0J5FNY2_9GAMM</name>
<dbReference type="PROSITE" id="PS00060">
    <property type="entry name" value="ADH_IRON_2"/>
    <property type="match status" value="1"/>
</dbReference>
<sequence length="386" mass="42642">MQNFTLHTPTKIIFGKGQIAQLSNEIPKDARILLTYGGGSIKYNGVLSQVHDALEGYTVEVLGGIEPNPAYETLIKAVEYVRHHEIDYLLAVGGGSVIDGTKFIAAAVNYPHDDLWEILTTCGAYITSAIPFSCVLTLPATGSETNNISVISRRKTGDKLHFVSSVIFPQVAILDPEVTFSLPSRQTANGIVDAFVHTLEQYLTYPANAKVQDRYAEGLLMTLLEEGPKALKEPENYDVRANIMWTATQALSGILGAGVPQDWATHMLAHQLTALHGLDHAQTLAIILPHLLQEKRSVKHAKLLQYAERVWKFTEDSEEEQINHAIHATRQFFESMGVKTRLSDYQLDGSSIPAMIKKLEQQGLVALGEHQDITLDVSKRIYEASI</sequence>
<evidence type="ECO:0000256" key="2">
    <source>
        <dbReference type="ARBA" id="ARBA00007358"/>
    </source>
</evidence>
<keyword evidence="7" id="KW-1185">Reference proteome</keyword>
<dbReference type="PATRIC" id="fig|880157.4.peg.3969"/>
<dbReference type="STRING" id="880157.AB204_18470"/>
<dbReference type="Proteomes" id="UP000036277">
    <property type="component" value="Unassembled WGS sequence"/>
</dbReference>
<evidence type="ECO:0000259" key="5">
    <source>
        <dbReference type="Pfam" id="PF25137"/>
    </source>
</evidence>
<dbReference type="GO" id="GO:0005829">
    <property type="term" value="C:cytosol"/>
    <property type="evidence" value="ECO:0007669"/>
    <property type="project" value="TreeGrafter"/>
</dbReference>
<dbReference type="GO" id="GO:0046872">
    <property type="term" value="F:metal ion binding"/>
    <property type="evidence" value="ECO:0007669"/>
    <property type="project" value="InterPro"/>
</dbReference>
<dbReference type="Pfam" id="PF00465">
    <property type="entry name" value="Fe-ADH"/>
    <property type="match status" value="1"/>
</dbReference>
<dbReference type="NCBIfam" id="NF011717">
    <property type="entry name" value="PRK15138.1"/>
    <property type="match status" value="1"/>
</dbReference>
<dbReference type="PANTHER" id="PTHR43633:SF1">
    <property type="entry name" value="ALCOHOL DEHYDROGENASE YQHD"/>
    <property type="match status" value="1"/>
</dbReference>
<dbReference type="PROSITE" id="PS00913">
    <property type="entry name" value="ADH_IRON_1"/>
    <property type="match status" value="1"/>
</dbReference>
<evidence type="ECO:0000256" key="3">
    <source>
        <dbReference type="ARBA" id="ARBA00023002"/>
    </source>
</evidence>
<evidence type="ECO:0000256" key="1">
    <source>
        <dbReference type="ARBA" id="ARBA00001962"/>
    </source>
</evidence>
<protein>
    <submittedName>
        <fullName evidence="6">Aldehyde reductase</fullName>
    </submittedName>
</protein>
<dbReference type="AlphaFoldDB" id="A0A0J5FNY2"/>
<dbReference type="GO" id="GO:1990362">
    <property type="term" value="F:butanol dehydrogenase (NAD+) activity"/>
    <property type="evidence" value="ECO:0007669"/>
    <property type="project" value="InterPro"/>
</dbReference>
<comment type="cofactor">
    <cofactor evidence="1">
        <name>Fe cation</name>
        <dbReference type="ChEBI" id="CHEBI:24875"/>
    </cofactor>
</comment>
<dbReference type="SUPFAM" id="SSF56796">
    <property type="entry name" value="Dehydroquinate synthase-like"/>
    <property type="match status" value="1"/>
</dbReference>
<keyword evidence="3" id="KW-0560">Oxidoreductase</keyword>
<gene>
    <name evidence="6" type="ORF">AB204_18470</name>
</gene>
<dbReference type="InterPro" id="IPR001670">
    <property type="entry name" value="ADH_Fe/GldA"/>
</dbReference>
<dbReference type="GO" id="GO:1990002">
    <property type="term" value="F:methylglyoxal reductase (NADPH) (acetol producing) activity"/>
    <property type="evidence" value="ECO:0007669"/>
    <property type="project" value="TreeGrafter"/>
</dbReference>